<dbReference type="Gene3D" id="3.20.20.70">
    <property type="entry name" value="Aldolase class I"/>
    <property type="match status" value="1"/>
</dbReference>
<evidence type="ECO:0000256" key="8">
    <source>
        <dbReference type="ARBA" id="ARBA00023229"/>
    </source>
</evidence>
<dbReference type="EMBL" id="AZHO01000007">
    <property type="protein sequence ID" value="KMT60576.1"/>
    <property type="molecule type" value="Genomic_DNA"/>
</dbReference>
<reference evidence="13 14" key="1">
    <citation type="journal article" date="2015" name="Genome Biol. Evol.">
        <title>Comparative Genomics of Listeria Sensu Lato: Genus-Wide Differences in Evolutionary Dynamics and the Progressive Gain of Complex, Potentially Pathogenicity-Related Traits through Lateral Gene Transfer.</title>
        <authorList>
            <person name="Chiara M."/>
            <person name="Caruso M."/>
            <person name="D'Erchia A.M."/>
            <person name="Manzari C."/>
            <person name="Fraccalvieri R."/>
            <person name="Goffredo E."/>
            <person name="Latorre L."/>
            <person name="Miccolupo A."/>
            <person name="Padalino I."/>
            <person name="Santagada G."/>
            <person name="Chiocco D."/>
            <person name="Pesole G."/>
            <person name="Horner D.S."/>
            <person name="Parisi A."/>
        </authorList>
    </citation>
    <scope>NUCLEOTIDE SEQUENCE [LARGE SCALE GENOMIC DNA]</scope>
    <source>
        <strain evidence="13 14">1991</strain>
    </source>
</reference>
<dbReference type="RefSeq" id="WP_007475839.1">
    <property type="nucleotide sequence ID" value="NZ_KQ130610.1"/>
</dbReference>
<keyword evidence="5 11" id="KW-0479">Metal-binding</keyword>
<comment type="function">
    <text evidence="11">Involved in the biosynthesis of isoprenoids. Catalyzes the 1,3-allylic rearrangement of the homoallylic substrate isopentenyl (IPP) to its allylic isomer, dimethylallyl diphosphate (DMAPP).</text>
</comment>
<dbReference type="SUPFAM" id="SSF51395">
    <property type="entry name" value="FMN-linked oxidoreductases"/>
    <property type="match status" value="1"/>
</dbReference>
<comment type="cofactor">
    <cofactor evidence="11">
        <name>Mg(2+)</name>
        <dbReference type="ChEBI" id="CHEBI:18420"/>
    </cofactor>
</comment>
<evidence type="ECO:0000256" key="2">
    <source>
        <dbReference type="ARBA" id="ARBA00022490"/>
    </source>
</evidence>
<comment type="cofactor">
    <cofactor evidence="1 11">
        <name>FMN</name>
        <dbReference type="ChEBI" id="CHEBI:58210"/>
    </cofactor>
</comment>
<dbReference type="GO" id="GO:0000287">
    <property type="term" value="F:magnesium ion binding"/>
    <property type="evidence" value="ECO:0007669"/>
    <property type="project" value="UniProtKB-UniRule"/>
</dbReference>
<dbReference type="PIRSF" id="PIRSF003314">
    <property type="entry name" value="IPP_isomerase"/>
    <property type="match status" value="1"/>
</dbReference>
<proteinExistence type="inferred from homology"/>
<feature type="binding site" evidence="11">
    <location>
        <begin position="287"/>
        <end position="288"/>
    </location>
    <ligand>
        <name>FMN</name>
        <dbReference type="ChEBI" id="CHEBI:58210"/>
    </ligand>
</feature>
<keyword evidence="7 11" id="KW-0521">NADP</keyword>
<dbReference type="HAMAP" id="MF_00354">
    <property type="entry name" value="Idi_2"/>
    <property type="match status" value="1"/>
</dbReference>
<evidence type="ECO:0000256" key="4">
    <source>
        <dbReference type="ARBA" id="ARBA00022643"/>
    </source>
</evidence>
<feature type="binding site" evidence="11">
    <location>
        <begin position="68"/>
        <end position="70"/>
    </location>
    <ligand>
        <name>FMN</name>
        <dbReference type="ChEBI" id="CHEBI:58210"/>
    </ligand>
</feature>
<dbReference type="AlphaFoldDB" id="A0A0J8J8B7"/>
<feature type="binding site" evidence="11">
    <location>
        <position position="98"/>
    </location>
    <ligand>
        <name>FMN</name>
        <dbReference type="ChEBI" id="CHEBI:58210"/>
    </ligand>
</feature>
<dbReference type="InterPro" id="IPR000262">
    <property type="entry name" value="FMN-dep_DH"/>
</dbReference>
<comment type="similarity">
    <text evidence="11">Belongs to the IPP isomerase type 2 family.</text>
</comment>
<dbReference type="GO" id="GO:0016491">
    <property type="term" value="F:oxidoreductase activity"/>
    <property type="evidence" value="ECO:0007669"/>
    <property type="project" value="InterPro"/>
</dbReference>
<keyword evidence="9 11" id="KW-0413">Isomerase</keyword>
<feature type="binding site" evidence="11">
    <location>
        <begin position="266"/>
        <end position="268"/>
    </location>
    <ligand>
        <name>FMN</name>
        <dbReference type="ChEBI" id="CHEBI:58210"/>
    </ligand>
</feature>
<keyword evidence="4 11" id="KW-0288">FMN</keyword>
<feature type="binding site" evidence="11">
    <location>
        <position position="158"/>
    </location>
    <ligand>
        <name>Mg(2+)</name>
        <dbReference type="ChEBI" id="CHEBI:18420"/>
    </ligand>
</feature>
<dbReference type="InterPro" id="IPR013785">
    <property type="entry name" value="Aldolase_TIM"/>
</dbReference>
<dbReference type="GO" id="GO:0008299">
    <property type="term" value="P:isoprenoid biosynthetic process"/>
    <property type="evidence" value="ECO:0007669"/>
    <property type="project" value="UniProtKB-UniRule"/>
</dbReference>
<dbReference type="PANTHER" id="PTHR43665:SF1">
    <property type="entry name" value="ISOPENTENYL-DIPHOSPHATE DELTA-ISOMERASE"/>
    <property type="match status" value="1"/>
</dbReference>
<comment type="subunit">
    <text evidence="10 11">Homooctamer. Dimer of tetramers.</text>
</comment>
<evidence type="ECO:0000256" key="9">
    <source>
        <dbReference type="ARBA" id="ARBA00023235"/>
    </source>
</evidence>
<organism evidence="13 14">
    <name type="scientific">Listeria fleischmannii 1991</name>
    <dbReference type="NCBI Taxonomy" id="1430899"/>
    <lineage>
        <taxon>Bacteria</taxon>
        <taxon>Bacillati</taxon>
        <taxon>Bacillota</taxon>
        <taxon>Bacilli</taxon>
        <taxon>Bacillales</taxon>
        <taxon>Listeriaceae</taxon>
        <taxon>Listeria</taxon>
    </lineage>
</organism>
<keyword evidence="14" id="KW-1185">Reference proteome</keyword>
<evidence type="ECO:0000259" key="12">
    <source>
        <dbReference type="Pfam" id="PF01070"/>
    </source>
</evidence>
<dbReference type="PATRIC" id="fig|1430899.3.peg.728"/>
<dbReference type="InterPro" id="IPR011179">
    <property type="entry name" value="IPdP_isomerase"/>
</dbReference>
<comment type="subcellular location">
    <subcellularLocation>
        <location evidence="11">Cytoplasm</location>
    </subcellularLocation>
</comment>
<name>A0A0J8J8B7_9LIST</name>
<feature type="binding site" evidence="11">
    <location>
        <position position="157"/>
    </location>
    <ligand>
        <name>substrate</name>
    </ligand>
</feature>
<dbReference type="PANTHER" id="PTHR43665">
    <property type="entry name" value="ISOPENTENYL-DIPHOSPHATE DELTA-ISOMERASE"/>
    <property type="match status" value="1"/>
</dbReference>
<keyword evidence="6 11" id="KW-0460">Magnesium</keyword>
<protein>
    <recommendedName>
        <fullName evidence="11">Isopentenyl-diphosphate delta-isomerase</fullName>
        <shortName evidence="11">IPP isomerase</shortName>
        <ecNumber evidence="11">5.3.3.2</ecNumber>
    </recommendedName>
    <alternativeName>
        <fullName evidence="11">Isopentenyl diphosphate:dimethylallyl diphosphate isomerase</fullName>
    </alternativeName>
    <alternativeName>
        <fullName evidence="11">Isopentenyl pyrophosphate isomerase</fullName>
    </alternativeName>
    <alternativeName>
        <fullName evidence="11">Type 2 isopentenyl diphosphate isomerase</fullName>
        <shortName evidence="11">IDI-2</shortName>
    </alternativeName>
</protein>
<evidence type="ECO:0000256" key="7">
    <source>
        <dbReference type="ARBA" id="ARBA00022857"/>
    </source>
</evidence>
<evidence type="ECO:0000256" key="1">
    <source>
        <dbReference type="ARBA" id="ARBA00001917"/>
    </source>
</evidence>
<evidence type="ECO:0000256" key="5">
    <source>
        <dbReference type="ARBA" id="ARBA00022723"/>
    </source>
</evidence>
<gene>
    <name evidence="11" type="primary">fni</name>
    <name evidence="13" type="ORF">X560_0704</name>
</gene>
<dbReference type="GO" id="GO:0004452">
    <property type="term" value="F:isopentenyl-diphosphate delta-isomerase activity"/>
    <property type="evidence" value="ECO:0007669"/>
    <property type="project" value="UniProtKB-UniRule"/>
</dbReference>
<comment type="catalytic activity">
    <reaction evidence="11">
        <text>isopentenyl diphosphate = dimethylallyl diphosphate</text>
        <dbReference type="Rhea" id="RHEA:23284"/>
        <dbReference type="ChEBI" id="CHEBI:57623"/>
        <dbReference type="ChEBI" id="CHEBI:128769"/>
        <dbReference type="EC" id="5.3.3.2"/>
    </reaction>
</comment>
<evidence type="ECO:0000313" key="14">
    <source>
        <dbReference type="Proteomes" id="UP000052258"/>
    </source>
</evidence>
<dbReference type="GO" id="GO:0005737">
    <property type="term" value="C:cytoplasm"/>
    <property type="evidence" value="ECO:0007669"/>
    <property type="project" value="UniProtKB-SubCell"/>
</dbReference>
<evidence type="ECO:0000313" key="13">
    <source>
        <dbReference type="EMBL" id="KMT60576.1"/>
    </source>
</evidence>
<feature type="binding site" evidence="11">
    <location>
        <begin position="12"/>
        <end position="13"/>
    </location>
    <ligand>
        <name>substrate</name>
    </ligand>
</feature>
<dbReference type="EC" id="5.3.3.2" evidence="11"/>
<accession>A0A0J8J8B7</accession>
<keyword evidence="8 11" id="KW-0414">Isoprene biosynthesis</keyword>
<feature type="binding site" evidence="11">
    <location>
        <position position="219"/>
    </location>
    <ligand>
        <name>FMN</name>
        <dbReference type="ChEBI" id="CHEBI:58210"/>
    </ligand>
</feature>
<dbReference type="Pfam" id="PF01070">
    <property type="entry name" value="FMN_dh"/>
    <property type="match status" value="1"/>
</dbReference>
<sequence>MDKKEALLRERRKDEHVTLALKNYTETEDAFSDLQILGSSLPRFDVDAISLETQFANHHFDFPFYINAMTGGSQHTKKINQDLAEIAREVGIAMAVGSQSAAISNSDLISTYQIVRKTHPKGILFANVSPEISILDAKRAIDMLEANILQIHINPAQELVMKEGDRHFSHWMETIKAYTEQIDIPIVVKEVGFGMRFETVKLLQDLGVKTVDLGGRGGTNFAKIENDRRRDNGFAFLEKWGLKTAESLLDMHRSPFKNMEFIASGGIRNPLDMMKSYILGAKSVGVAGLVLHSLRNEGKNVTIEKLNIYKENLKALFVLTDTLRLEDAPNVPLVVKGELQDFCLARNIDFKQLAK</sequence>
<feature type="binding site" evidence="11">
    <location>
        <position position="189"/>
    </location>
    <ligand>
        <name>FMN</name>
        <dbReference type="ChEBI" id="CHEBI:58210"/>
    </ligand>
</feature>
<keyword evidence="3 11" id="KW-0285">Flavoprotein</keyword>
<evidence type="ECO:0000256" key="3">
    <source>
        <dbReference type="ARBA" id="ARBA00022630"/>
    </source>
</evidence>
<comment type="cofactor">
    <cofactor evidence="11">
        <name>NADPH</name>
        <dbReference type="ChEBI" id="CHEBI:57783"/>
    </cofactor>
</comment>
<evidence type="ECO:0000256" key="10">
    <source>
        <dbReference type="ARBA" id="ARBA00025810"/>
    </source>
</evidence>
<dbReference type="GO" id="GO:0010181">
    <property type="term" value="F:FMN binding"/>
    <property type="evidence" value="ECO:0007669"/>
    <property type="project" value="UniProtKB-UniRule"/>
</dbReference>
<feature type="domain" description="FMN-dependent dehydrogenase" evidence="12">
    <location>
        <begin position="164"/>
        <end position="318"/>
    </location>
</feature>
<keyword evidence="2 11" id="KW-0963">Cytoplasm</keyword>
<dbReference type="GO" id="GO:0070402">
    <property type="term" value="F:NADPH binding"/>
    <property type="evidence" value="ECO:0007669"/>
    <property type="project" value="UniProtKB-UniRule"/>
</dbReference>
<dbReference type="Proteomes" id="UP000052258">
    <property type="component" value="Unassembled WGS sequence"/>
</dbReference>
<comment type="caution">
    <text evidence="11">Lacks conserved residue(s) required for the propagation of feature annotation.</text>
</comment>
<feature type="binding site" evidence="11">
    <location>
        <position position="127"/>
    </location>
    <ligand>
        <name>FMN</name>
        <dbReference type="ChEBI" id="CHEBI:58210"/>
    </ligand>
</feature>
<dbReference type="CDD" id="cd02811">
    <property type="entry name" value="IDI-2_FMN"/>
    <property type="match status" value="1"/>
</dbReference>
<comment type="caution">
    <text evidence="13">The sequence shown here is derived from an EMBL/GenBank/DDBJ whole genome shotgun (WGS) entry which is preliminary data.</text>
</comment>
<dbReference type="NCBIfam" id="TIGR02151">
    <property type="entry name" value="IPP_isom_2"/>
    <property type="match status" value="1"/>
</dbReference>
<evidence type="ECO:0000256" key="11">
    <source>
        <dbReference type="HAMAP-Rule" id="MF_00354"/>
    </source>
</evidence>
<evidence type="ECO:0000256" key="6">
    <source>
        <dbReference type="ARBA" id="ARBA00022842"/>
    </source>
</evidence>